<protein>
    <submittedName>
        <fullName evidence="1">Uncharacterized protein</fullName>
    </submittedName>
</protein>
<dbReference type="Proteomes" id="UP000183987">
    <property type="component" value="Unassembled WGS sequence"/>
</dbReference>
<evidence type="ECO:0000313" key="1">
    <source>
        <dbReference type="EMBL" id="SHE54028.1"/>
    </source>
</evidence>
<proteinExistence type="predicted"/>
<evidence type="ECO:0000313" key="2">
    <source>
        <dbReference type="Proteomes" id="UP000183987"/>
    </source>
</evidence>
<dbReference type="STRING" id="366533.SAMN05444339_101663"/>
<reference evidence="2" key="1">
    <citation type="submission" date="2016-11" db="EMBL/GenBank/DDBJ databases">
        <authorList>
            <person name="Varghese N."/>
            <person name="Submissions S."/>
        </authorList>
    </citation>
    <scope>NUCLEOTIDE SEQUENCE [LARGE SCALE GENOMIC DNA]</scope>
    <source>
        <strain evidence="2">DSM 29326</strain>
    </source>
</reference>
<organism evidence="1 2">
    <name type="scientific">Loktanella atrilutea</name>
    <dbReference type="NCBI Taxonomy" id="366533"/>
    <lineage>
        <taxon>Bacteria</taxon>
        <taxon>Pseudomonadati</taxon>
        <taxon>Pseudomonadota</taxon>
        <taxon>Alphaproteobacteria</taxon>
        <taxon>Rhodobacterales</taxon>
        <taxon>Roseobacteraceae</taxon>
        <taxon>Loktanella</taxon>
    </lineage>
</organism>
<sequence>MGPLIFWPPLGHLGILLAVGAVCLLRLSDLPQLPDAGDAPAPAPVTAMAESTLFPLPEVGAYDDILPAMDARPLFLAGRRPAGAAAAPVQAAASKAPEREAAPSDLDLRLMAVIGQGADRRALVIATGGEGELWVQTGDDVAGWQVTAIGPRTLDLQLGDRSATVDMFH</sequence>
<gene>
    <name evidence="1" type="ORF">SAMN05444339_101663</name>
</gene>
<accession>A0A1M4UBL0</accession>
<dbReference type="RefSeq" id="WP_072855736.1">
    <property type="nucleotide sequence ID" value="NZ_FQUE01000001.1"/>
</dbReference>
<name>A0A1M4UBL0_LOKAT</name>
<keyword evidence="2" id="KW-1185">Reference proteome</keyword>
<dbReference type="EMBL" id="FQUE01000001">
    <property type="protein sequence ID" value="SHE54028.1"/>
    <property type="molecule type" value="Genomic_DNA"/>
</dbReference>
<dbReference type="OrthoDB" id="7875795at2"/>
<dbReference type="AlphaFoldDB" id="A0A1M4UBL0"/>